<evidence type="ECO:0000256" key="1">
    <source>
        <dbReference type="SAM" id="Phobius"/>
    </source>
</evidence>
<keyword evidence="1" id="KW-0472">Membrane</keyword>
<feature type="transmembrane region" description="Helical" evidence="1">
    <location>
        <begin position="100"/>
        <end position="118"/>
    </location>
</feature>
<reference evidence="2" key="1">
    <citation type="submission" date="2022-10" db="EMBL/GenBank/DDBJ databases">
        <title>The complete genomes of actinobacterial strains from the NBC collection.</title>
        <authorList>
            <person name="Joergensen T.S."/>
            <person name="Alvarez Arevalo M."/>
            <person name="Sterndorff E.B."/>
            <person name="Faurdal D."/>
            <person name="Vuksanovic O."/>
            <person name="Mourched A.-S."/>
            <person name="Charusanti P."/>
            <person name="Shaw S."/>
            <person name="Blin K."/>
            <person name="Weber T."/>
        </authorList>
    </citation>
    <scope>NUCLEOTIDE SEQUENCE</scope>
    <source>
        <strain evidence="2">NBC_00060</strain>
    </source>
</reference>
<protein>
    <submittedName>
        <fullName evidence="2">Uncharacterized protein</fullName>
    </submittedName>
</protein>
<evidence type="ECO:0000313" key="2">
    <source>
        <dbReference type="EMBL" id="WTU42330.1"/>
    </source>
</evidence>
<dbReference type="EMBL" id="CP108253">
    <property type="protein sequence ID" value="WTU42330.1"/>
    <property type="molecule type" value="Genomic_DNA"/>
</dbReference>
<feature type="transmembrane region" description="Helical" evidence="1">
    <location>
        <begin position="23"/>
        <end position="43"/>
    </location>
</feature>
<keyword evidence="1" id="KW-0812">Transmembrane</keyword>
<proteinExistence type="predicted"/>
<feature type="transmembrane region" description="Helical" evidence="1">
    <location>
        <begin position="71"/>
        <end position="88"/>
    </location>
</feature>
<keyword evidence="1" id="KW-1133">Transmembrane helix</keyword>
<gene>
    <name evidence="2" type="ORF">OHV25_23520</name>
</gene>
<dbReference type="AlphaFoldDB" id="A0AAU2H2I9"/>
<accession>A0AAU2H2I9</accession>
<sequence length="121" mass="12676">MTTNTGSEPAPTPTTSLPRLRSAAVLSAVGLIPAVVLAVLVVASSDRFSRCLTYGDYYPDCRHHGVGGSPLGWALAVAGLALVLVLAVPDRARRVKELRTAGLCVQLFAELTFLAMLLSNA</sequence>
<organism evidence="2">
    <name type="scientific">Streptomyces sp. NBC_00060</name>
    <dbReference type="NCBI Taxonomy" id="2975636"/>
    <lineage>
        <taxon>Bacteria</taxon>
        <taxon>Bacillati</taxon>
        <taxon>Actinomycetota</taxon>
        <taxon>Actinomycetes</taxon>
        <taxon>Kitasatosporales</taxon>
        <taxon>Streptomycetaceae</taxon>
        <taxon>Streptomyces</taxon>
    </lineage>
</organism>
<name>A0AAU2H2I9_9ACTN</name>